<accession>A0AAE4WA89</accession>
<evidence type="ECO:0000256" key="3">
    <source>
        <dbReference type="ARBA" id="ARBA00006171"/>
    </source>
</evidence>
<comment type="pathway">
    <text evidence="2">Organic acid metabolism; glycolate biosynthesis; glycolate from 2-phosphoglycolate: step 1/1.</text>
</comment>
<dbReference type="PANTHER" id="PTHR43434:SF1">
    <property type="entry name" value="PHOSPHOGLYCOLATE PHOSPHATASE"/>
    <property type="match status" value="1"/>
</dbReference>
<dbReference type="AlphaFoldDB" id="A0AAE4WA89"/>
<evidence type="ECO:0000313" key="5">
    <source>
        <dbReference type="EMBL" id="MUZ56390.1"/>
    </source>
</evidence>
<gene>
    <name evidence="5" type="ORF">GOZ95_02815</name>
</gene>
<dbReference type="GO" id="GO:0005829">
    <property type="term" value="C:cytosol"/>
    <property type="evidence" value="ECO:0007669"/>
    <property type="project" value="TreeGrafter"/>
</dbReference>
<dbReference type="SFLD" id="SFLDG01129">
    <property type="entry name" value="C1.5:_HAD__Beta-PGM__Phosphata"/>
    <property type="match status" value="1"/>
</dbReference>
<evidence type="ECO:0000256" key="2">
    <source>
        <dbReference type="ARBA" id="ARBA00004818"/>
    </source>
</evidence>
<evidence type="ECO:0000256" key="4">
    <source>
        <dbReference type="ARBA" id="ARBA00013078"/>
    </source>
</evidence>
<proteinExistence type="inferred from homology"/>
<dbReference type="InterPro" id="IPR036412">
    <property type="entry name" value="HAD-like_sf"/>
</dbReference>
<dbReference type="EC" id="3.1.3.18" evidence="4"/>
<dbReference type="CDD" id="cd01427">
    <property type="entry name" value="HAD_like"/>
    <property type="match status" value="1"/>
</dbReference>
<dbReference type="RefSeq" id="WP_156546413.1">
    <property type="nucleotide sequence ID" value="NZ_WPHM01000001.1"/>
</dbReference>
<sequence>MLLAFTGCGYCVLDYDDTIMQTRQCKISAIVELGRRMFSRDIARQDIEKHWGIAHTALFETVFSISGSELDAALSQYSAMDSEFPLIPHRDAKSALEWLQTKYNLIIVSSCERQLIEQQLAASELSTLKPAGIYGCFDTKFHKPSGRVFDEMLVEFPDLDKANTVYIGDGIKDMQAARDAGLAFIGVDRAETDTAAILAAGGSVFSSLSQIADWLMRGHDAA</sequence>
<name>A0AAE4WA89_AGRVI</name>
<dbReference type="Pfam" id="PF13419">
    <property type="entry name" value="HAD_2"/>
    <property type="match status" value="1"/>
</dbReference>
<dbReference type="InterPro" id="IPR023214">
    <property type="entry name" value="HAD_sf"/>
</dbReference>
<reference evidence="5 6" key="1">
    <citation type="submission" date="2019-12" db="EMBL/GenBank/DDBJ databases">
        <title>Whole-genome sequencing of Allorhizobium vitis.</title>
        <authorList>
            <person name="Gan H.M."/>
            <person name="Szegedi E."/>
            <person name="Burr T."/>
            <person name="Savka M.A."/>
        </authorList>
    </citation>
    <scope>NUCLEOTIDE SEQUENCE [LARGE SCALE GENOMIC DNA]</scope>
    <source>
        <strain evidence="5 6">CG989</strain>
    </source>
</reference>
<keyword evidence="5" id="KW-0378">Hydrolase</keyword>
<comment type="similarity">
    <text evidence="3">Belongs to the HAD-like hydrolase superfamily. CbbY/CbbZ/Gph/YieH family.</text>
</comment>
<dbReference type="InterPro" id="IPR041492">
    <property type="entry name" value="HAD_2"/>
</dbReference>
<evidence type="ECO:0000313" key="6">
    <source>
        <dbReference type="Proteomes" id="UP000436692"/>
    </source>
</evidence>
<dbReference type="InterPro" id="IPR050155">
    <property type="entry name" value="HAD-like_hydrolase_sf"/>
</dbReference>
<dbReference type="SFLD" id="SFLDS00003">
    <property type="entry name" value="Haloacid_Dehalogenase"/>
    <property type="match status" value="1"/>
</dbReference>
<dbReference type="Proteomes" id="UP000436692">
    <property type="component" value="Unassembled WGS sequence"/>
</dbReference>
<organism evidence="5 6">
    <name type="scientific">Agrobacterium vitis</name>
    <name type="common">Rhizobium vitis</name>
    <dbReference type="NCBI Taxonomy" id="373"/>
    <lineage>
        <taxon>Bacteria</taxon>
        <taxon>Pseudomonadati</taxon>
        <taxon>Pseudomonadota</taxon>
        <taxon>Alphaproteobacteria</taxon>
        <taxon>Hyphomicrobiales</taxon>
        <taxon>Rhizobiaceae</taxon>
        <taxon>Rhizobium/Agrobacterium group</taxon>
        <taxon>Agrobacterium</taxon>
    </lineage>
</organism>
<comment type="catalytic activity">
    <reaction evidence="1">
        <text>2-phosphoglycolate + H2O = glycolate + phosphate</text>
        <dbReference type="Rhea" id="RHEA:14369"/>
        <dbReference type="ChEBI" id="CHEBI:15377"/>
        <dbReference type="ChEBI" id="CHEBI:29805"/>
        <dbReference type="ChEBI" id="CHEBI:43474"/>
        <dbReference type="ChEBI" id="CHEBI:58033"/>
        <dbReference type="EC" id="3.1.3.18"/>
    </reaction>
</comment>
<dbReference type="GO" id="GO:0008967">
    <property type="term" value="F:phosphoglycolate phosphatase activity"/>
    <property type="evidence" value="ECO:0007669"/>
    <property type="project" value="UniProtKB-EC"/>
</dbReference>
<evidence type="ECO:0000256" key="1">
    <source>
        <dbReference type="ARBA" id="ARBA00000830"/>
    </source>
</evidence>
<dbReference type="SUPFAM" id="SSF56784">
    <property type="entry name" value="HAD-like"/>
    <property type="match status" value="1"/>
</dbReference>
<dbReference type="GO" id="GO:0006281">
    <property type="term" value="P:DNA repair"/>
    <property type="evidence" value="ECO:0007669"/>
    <property type="project" value="TreeGrafter"/>
</dbReference>
<comment type="caution">
    <text evidence="5">The sequence shown here is derived from an EMBL/GenBank/DDBJ whole genome shotgun (WGS) entry which is preliminary data.</text>
</comment>
<dbReference type="EMBL" id="WPHM01000001">
    <property type="protein sequence ID" value="MUZ56390.1"/>
    <property type="molecule type" value="Genomic_DNA"/>
</dbReference>
<protein>
    <recommendedName>
        <fullName evidence="4">phosphoglycolate phosphatase</fullName>
        <ecNumber evidence="4">3.1.3.18</ecNumber>
    </recommendedName>
</protein>
<dbReference type="Gene3D" id="3.40.50.1000">
    <property type="entry name" value="HAD superfamily/HAD-like"/>
    <property type="match status" value="1"/>
</dbReference>
<dbReference type="PANTHER" id="PTHR43434">
    <property type="entry name" value="PHOSPHOGLYCOLATE PHOSPHATASE"/>
    <property type="match status" value="1"/>
</dbReference>